<organism evidence="2 3">
    <name type="scientific">Miscanthus lutarioriparius</name>
    <dbReference type="NCBI Taxonomy" id="422564"/>
    <lineage>
        <taxon>Eukaryota</taxon>
        <taxon>Viridiplantae</taxon>
        <taxon>Streptophyta</taxon>
        <taxon>Embryophyta</taxon>
        <taxon>Tracheophyta</taxon>
        <taxon>Spermatophyta</taxon>
        <taxon>Magnoliopsida</taxon>
        <taxon>Liliopsida</taxon>
        <taxon>Poales</taxon>
        <taxon>Poaceae</taxon>
        <taxon>PACMAD clade</taxon>
        <taxon>Panicoideae</taxon>
        <taxon>Andropogonodae</taxon>
        <taxon>Andropogoneae</taxon>
        <taxon>Saccharinae</taxon>
        <taxon>Miscanthus</taxon>
    </lineage>
</organism>
<dbReference type="PANTHER" id="PTHR33385:SF29">
    <property type="entry name" value="OS09G0401900 PROTEIN"/>
    <property type="match status" value="1"/>
</dbReference>
<dbReference type="GO" id="GO:0007140">
    <property type="term" value="P:male meiotic nuclear division"/>
    <property type="evidence" value="ECO:0007669"/>
    <property type="project" value="InterPro"/>
</dbReference>
<accession>A0A811PKR5</accession>
<evidence type="ECO:0000313" key="2">
    <source>
        <dbReference type="EMBL" id="CAD6242633.1"/>
    </source>
</evidence>
<dbReference type="EMBL" id="CAJGYO010000007">
    <property type="protein sequence ID" value="CAD6242633.1"/>
    <property type="molecule type" value="Genomic_DNA"/>
</dbReference>
<sequence>MDQSYHGGAATGGSADFNGQMWVRGTQVMCVRHSASFGACLVLRLLLIRVSWGLGRGFGCEVLVRTDAPLSDDTRPRAGLPAADATKFLWDCLNQDDDELLGLLGNRTPLRDCCDFFADLGDITCKETLDLEESRESKRRRTLEYPSESSQSELGSHETGSPFVTSEVAEVSLLCTDEPQSLNGDMEYTSNNLVPCEQEDNHLQHCSYGTPVYIEPDQVPYSWESIAYSDDQAGISGTSEIAPMTESSIMQETRKLSTLKVSKGASTVKVKLNLTTSVTYPFNLIKPSWEEGDVTLQDINKRIHAPPKKAPEILGTSAFSGKPVIGKTRIRTEGGRGSITILRTKG</sequence>
<evidence type="ECO:0008006" key="4">
    <source>
        <dbReference type="Google" id="ProtNLM"/>
    </source>
</evidence>
<name>A0A811PKR5_9POAL</name>
<protein>
    <recommendedName>
        <fullName evidence="4">Protein XRI1</fullName>
    </recommendedName>
</protein>
<comment type="caution">
    <text evidence="2">The sequence shown here is derived from an EMBL/GenBank/DDBJ whole genome shotgun (WGS) entry which is preliminary data.</text>
</comment>
<feature type="compositionally biased region" description="Polar residues" evidence="1">
    <location>
        <begin position="147"/>
        <end position="162"/>
    </location>
</feature>
<dbReference type="GO" id="GO:0007143">
    <property type="term" value="P:female meiotic nuclear division"/>
    <property type="evidence" value="ECO:0007669"/>
    <property type="project" value="InterPro"/>
</dbReference>
<evidence type="ECO:0000313" key="3">
    <source>
        <dbReference type="Proteomes" id="UP000604825"/>
    </source>
</evidence>
<dbReference type="PANTHER" id="PTHR33385">
    <property type="entry name" value="PROTEIN XRI1"/>
    <property type="match status" value="1"/>
</dbReference>
<dbReference type="InterPro" id="IPR039933">
    <property type="entry name" value="XRI1"/>
</dbReference>
<proteinExistence type="predicted"/>
<evidence type="ECO:0000256" key="1">
    <source>
        <dbReference type="SAM" id="MobiDB-lite"/>
    </source>
</evidence>
<gene>
    <name evidence="2" type="ORF">NCGR_LOCUS28061</name>
</gene>
<reference evidence="2" key="1">
    <citation type="submission" date="2020-10" db="EMBL/GenBank/DDBJ databases">
        <authorList>
            <person name="Han B."/>
            <person name="Lu T."/>
            <person name="Zhao Q."/>
            <person name="Huang X."/>
            <person name="Zhao Y."/>
        </authorList>
    </citation>
    <scope>NUCLEOTIDE SEQUENCE</scope>
</reference>
<keyword evidence="3" id="KW-1185">Reference proteome</keyword>
<dbReference type="Proteomes" id="UP000604825">
    <property type="component" value="Unassembled WGS sequence"/>
</dbReference>
<feature type="region of interest" description="Disordered" evidence="1">
    <location>
        <begin position="136"/>
        <end position="162"/>
    </location>
</feature>
<dbReference type="OrthoDB" id="1913204at2759"/>
<dbReference type="AlphaFoldDB" id="A0A811PKR5"/>